<dbReference type="InterPro" id="IPR005158">
    <property type="entry name" value="BTAD"/>
</dbReference>
<dbReference type="PANTHER" id="PTHR35807">
    <property type="entry name" value="TRANSCRIPTIONAL REGULATOR REDD-RELATED"/>
    <property type="match status" value="1"/>
</dbReference>
<reference evidence="3 4" key="1">
    <citation type="submission" date="2023-05" db="EMBL/GenBank/DDBJ databases">
        <title>Streptomyces fuscus sp. nov., a brown-black pigment producing actinomyces isolated from dry sand of Sea duck farm.</title>
        <authorList>
            <person name="Xie J."/>
            <person name="Shen N."/>
        </authorList>
    </citation>
    <scope>NUCLEOTIDE SEQUENCE [LARGE SCALE GENOMIC DNA]</scope>
    <source>
        <strain evidence="3 4">GXMU-J15</strain>
    </source>
</reference>
<dbReference type="InterPro" id="IPR011990">
    <property type="entry name" value="TPR-like_helical_dom_sf"/>
</dbReference>
<evidence type="ECO:0000313" key="3">
    <source>
        <dbReference type="EMBL" id="MDL2074991.1"/>
    </source>
</evidence>
<name>A0ABT7IQY9_9ACTN</name>
<dbReference type="Proteomes" id="UP001241926">
    <property type="component" value="Unassembled WGS sequence"/>
</dbReference>
<gene>
    <name evidence="3" type="ORF">QNN03_00900</name>
</gene>
<keyword evidence="4" id="KW-1185">Reference proteome</keyword>
<evidence type="ECO:0000313" key="4">
    <source>
        <dbReference type="Proteomes" id="UP001241926"/>
    </source>
</evidence>
<evidence type="ECO:0000259" key="2">
    <source>
        <dbReference type="SMART" id="SM01043"/>
    </source>
</evidence>
<feature type="domain" description="Bacterial transcriptional activator" evidence="2">
    <location>
        <begin position="13"/>
        <end position="125"/>
    </location>
</feature>
<proteinExistence type="predicted"/>
<dbReference type="SMART" id="SM01043">
    <property type="entry name" value="BTAD"/>
    <property type="match status" value="1"/>
</dbReference>
<dbReference type="Gene3D" id="1.25.40.10">
    <property type="entry name" value="Tetratricopeptide repeat domain"/>
    <property type="match status" value="1"/>
</dbReference>
<evidence type="ECO:0000256" key="1">
    <source>
        <dbReference type="ARBA" id="ARBA00023012"/>
    </source>
</evidence>
<dbReference type="EMBL" id="JASJUS010000001">
    <property type="protein sequence ID" value="MDL2074991.1"/>
    <property type="molecule type" value="Genomic_DNA"/>
</dbReference>
<keyword evidence="1" id="KW-0902">Two-component regulatory system</keyword>
<dbReference type="SUPFAM" id="SSF48452">
    <property type="entry name" value="TPR-like"/>
    <property type="match status" value="1"/>
</dbReference>
<sequence>MNAVRLEILGPFELVRGGRAVAVPAGAQRLLSLLAVRSEGIHRRAAAEELLLALDRYLSAHQAALAAIVVDPYRETAHRIAIEVHAAEGNIACAVKHYLEYRRLLQQELKVSPSPRMTELIRELTTA</sequence>
<dbReference type="InterPro" id="IPR051677">
    <property type="entry name" value="AfsR-DnrI-RedD_regulator"/>
</dbReference>
<comment type="caution">
    <text evidence="3">The sequence shown here is derived from an EMBL/GenBank/DDBJ whole genome shotgun (WGS) entry which is preliminary data.</text>
</comment>
<organism evidence="3 4">
    <name type="scientific">Streptomyces fuscus</name>
    <dbReference type="NCBI Taxonomy" id="3048495"/>
    <lineage>
        <taxon>Bacteria</taxon>
        <taxon>Bacillati</taxon>
        <taxon>Actinomycetota</taxon>
        <taxon>Actinomycetes</taxon>
        <taxon>Kitasatosporales</taxon>
        <taxon>Streptomycetaceae</taxon>
        <taxon>Streptomyces</taxon>
    </lineage>
</organism>
<dbReference type="Pfam" id="PF03704">
    <property type="entry name" value="BTAD"/>
    <property type="match status" value="1"/>
</dbReference>
<protein>
    <submittedName>
        <fullName evidence="3">Bacterial transcriptional activator domain-containing protein</fullName>
    </submittedName>
</protein>
<dbReference type="PANTHER" id="PTHR35807:SF2">
    <property type="entry name" value="TRANSCRIPTIONAL ACTIVATOR DOMAIN"/>
    <property type="match status" value="1"/>
</dbReference>
<accession>A0ABT7IQY9</accession>